<dbReference type="Proteomes" id="UP000823913">
    <property type="component" value="Unassembled WGS sequence"/>
</dbReference>
<evidence type="ECO:0000313" key="2">
    <source>
        <dbReference type="Proteomes" id="UP000823913"/>
    </source>
</evidence>
<accession>A0A9D1J8R5</accession>
<sequence>MNKRNLEILGLSEDATREQIEEAYNTLREKYLEERFADGEVGNNAARMLTKIETARTELLAELAEAENAAENGGGTAYEKVEELIKNGNLEEAQRALDAFNERPAHWHYLQSVVFYRKNWVNESKKQLEIAMHLDAGNQKYKDAYKKLNDKMQYDAANHANEGANQSAYRGQDMSTEQDNQMGGNFCTDCITCCYANLCLNCMCNMCCN</sequence>
<gene>
    <name evidence="1" type="ORF">IAB94_00920</name>
</gene>
<proteinExistence type="predicted"/>
<protein>
    <recommendedName>
        <fullName evidence="3">J domain-containing protein</fullName>
    </recommendedName>
</protein>
<reference evidence="1" key="2">
    <citation type="journal article" date="2021" name="PeerJ">
        <title>Extensive microbial diversity within the chicken gut microbiome revealed by metagenomics and culture.</title>
        <authorList>
            <person name="Gilroy R."/>
            <person name="Ravi A."/>
            <person name="Getino M."/>
            <person name="Pursley I."/>
            <person name="Horton D.L."/>
            <person name="Alikhan N.F."/>
            <person name="Baker D."/>
            <person name="Gharbi K."/>
            <person name="Hall N."/>
            <person name="Watson M."/>
            <person name="Adriaenssens E.M."/>
            <person name="Foster-Nyarko E."/>
            <person name="Jarju S."/>
            <person name="Secka A."/>
            <person name="Antonio M."/>
            <person name="Oren A."/>
            <person name="Chaudhuri R.R."/>
            <person name="La Ragione R."/>
            <person name="Hildebrand F."/>
            <person name="Pallen M.J."/>
        </authorList>
    </citation>
    <scope>NUCLEOTIDE SEQUENCE</scope>
    <source>
        <strain evidence="1">ChiW16-3235</strain>
    </source>
</reference>
<dbReference type="AlphaFoldDB" id="A0A9D1J8R5"/>
<name>A0A9D1J8R5_9FIRM</name>
<comment type="caution">
    <text evidence="1">The sequence shown here is derived from an EMBL/GenBank/DDBJ whole genome shotgun (WGS) entry which is preliminary data.</text>
</comment>
<evidence type="ECO:0000313" key="1">
    <source>
        <dbReference type="EMBL" id="HIR66591.1"/>
    </source>
</evidence>
<evidence type="ECO:0008006" key="3">
    <source>
        <dbReference type="Google" id="ProtNLM"/>
    </source>
</evidence>
<organism evidence="1 2">
    <name type="scientific">Candidatus Coproplasma avicola</name>
    <dbReference type="NCBI Taxonomy" id="2840744"/>
    <lineage>
        <taxon>Bacteria</taxon>
        <taxon>Bacillati</taxon>
        <taxon>Bacillota</taxon>
        <taxon>Clostridia</taxon>
        <taxon>Eubacteriales</taxon>
        <taxon>Candidatus Coproplasma</taxon>
    </lineage>
</organism>
<reference evidence="1" key="1">
    <citation type="submission" date="2020-10" db="EMBL/GenBank/DDBJ databases">
        <authorList>
            <person name="Gilroy R."/>
        </authorList>
    </citation>
    <scope>NUCLEOTIDE SEQUENCE</scope>
    <source>
        <strain evidence="1">ChiW16-3235</strain>
    </source>
</reference>
<dbReference type="EMBL" id="DVHK01000021">
    <property type="protein sequence ID" value="HIR66591.1"/>
    <property type="molecule type" value="Genomic_DNA"/>
</dbReference>